<comment type="caution">
    <text evidence="1">The sequence shown here is derived from an EMBL/GenBank/DDBJ whole genome shotgun (WGS) entry which is preliminary data.</text>
</comment>
<evidence type="ECO:0000313" key="1">
    <source>
        <dbReference type="EMBL" id="MCI39369.1"/>
    </source>
</evidence>
<dbReference type="AlphaFoldDB" id="A0A392RSP0"/>
<sequence>NFFRISPGFCFADGLASLALLRQGMKDKTSDGVYDWNVTGASICYLAVEV</sequence>
<keyword evidence="2" id="KW-1185">Reference proteome</keyword>
<dbReference type="Proteomes" id="UP000265520">
    <property type="component" value="Unassembled WGS sequence"/>
</dbReference>
<organism evidence="1 2">
    <name type="scientific">Trifolium medium</name>
    <dbReference type="NCBI Taxonomy" id="97028"/>
    <lineage>
        <taxon>Eukaryota</taxon>
        <taxon>Viridiplantae</taxon>
        <taxon>Streptophyta</taxon>
        <taxon>Embryophyta</taxon>
        <taxon>Tracheophyta</taxon>
        <taxon>Spermatophyta</taxon>
        <taxon>Magnoliopsida</taxon>
        <taxon>eudicotyledons</taxon>
        <taxon>Gunneridae</taxon>
        <taxon>Pentapetalae</taxon>
        <taxon>rosids</taxon>
        <taxon>fabids</taxon>
        <taxon>Fabales</taxon>
        <taxon>Fabaceae</taxon>
        <taxon>Papilionoideae</taxon>
        <taxon>50 kb inversion clade</taxon>
        <taxon>NPAAA clade</taxon>
        <taxon>Hologalegina</taxon>
        <taxon>IRL clade</taxon>
        <taxon>Trifolieae</taxon>
        <taxon>Trifolium</taxon>
    </lineage>
</organism>
<name>A0A392RSP0_9FABA</name>
<dbReference type="EMBL" id="LXQA010266701">
    <property type="protein sequence ID" value="MCI39369.1"/>
    <property type="molecule type" value="Genomic_DNA"/>
</dbReference>
<accession>A0A392RSP0</accession>
<protein>
    <submittedName>
        <fullName evidence="1">ABC transporter A family member 1-like</fullName>
    </submittedName>
</protein>
<proteinExistence type="predicted"/>
<feature type="non-terminal residue" evidence="1">
    <location>
        <position position="1"/>
    </location>
</feature>
<reference evidence="1 2" key="1">
    <citation type="journal article" date="2018" name="Front. Plant Sci.">
        <title>Red Clover (Trifolium pratense) and Zigzag Clover (T. medium) - A Picture of Genomic Similarities and Differences.</title>
        <authorList>
            <person name="Dluhosova J."/>
            <person name="Istvanek J."/>
            <person name="Nedelnik J."/>
            <person name="Repkova J."/>
        </authorList>
    </citation>
    <scope>NUCLEOTIDE SEQUENCE [LARGE SCALE GENOMIC DNA]</scope>
    <source>
        <strain evidence="2">cv. 10/8</strain>
        <tissue evidence="1">Leaf</tissue>
    </source>
</reference>
<evidence type="ECO:0000313" key="2">
    <source>
        <dbReference type="Proteomes" id="UP000265520"/>
    </source>
</evidence>